<dbReference type="PANTHER" id="PTHR43649:SF33">
    <property type="entry name" value="POLYGALACTURONAN_RHAMNOGALACTURONAN-BINDING PROTEIN YTCQ"/>
    <property type="match status" value="1"/>
</dbReference>
<sequence length="535" mass="60374">MTKRWASLLLVCTMVLTLLAACSGSNGNNGNTPASNDTGSTSAPVEPAADYGDTGGLTLPIVNEPTEITWMLVGEHNVNDLLVAKELQKRTGIKVNFQTVSSSQYQDKLSVTLASGELPDIVHGVPVNELKELGQEGAVVALNDYADILPNFKKLYIDENPWVTTSYGDENGKLYSWPIYEMNRDVNHGFMYRKDILDANGIEPWTDTESFYQVLKKLKEIYPDSYPYASKTGAIIFRDWAYGWGIGSAEYPLFFDESDNQWKLASHTQAHREQLDFMKRLYNEGLMDPEFITDTSDSWTSKMTTDRAFVTWDWIGRLDLFYNQVKDANPNYNLRYGLPVGPTGNVRTLPKIDGTWGIAVANNKKTEISLKLLDYLTSPSGSELMTIGVEGVNFEWDANGKPVYPELSNLDLVDITVLSEKYGMWLEGAYLRPDHRSVYYNYTEKEQEAQDLINAEERYEKLDPVLNFTVDEVDRLADLKSSIQTAAEEFNTKYVLDPAYGDTQWNEWVDRADSLGVTELLEIYNAAQARYDAAQ</sequence>
<comment type="caution">
    <text evidence="8">The sequence shown here is derived from an EMBL/GenBank/DDBJ whole genome shotgun (WGS) entry which is preliminary data.</text>
</comment>
<proteinExistence type="predicted"/>
<keyword evidence="9" id="KW-1185">Reference proteome</keyword>
<keyword evidence="5" id="KW-0449">Lipoprotein</keyword>
<dbReference type="AlphaFoldDB" id="A0A3A1UUE0"/>
<evidence type="ECO:0000256" key="3">
    <source>
        <dbReference type="ARBA" id="ARBA00023136"/>
    </source>
</evidence>
<keyword evidence="4" id="KW-0564">Palmitate</keyword>
<dbReference type="Pfam" id="PF13416">
    <property type="entry name" value="SBP_bac_8"/>
    <property type="match status" value="1"/>
</dbReference>
<organism evidence="8 9">
    <name type="scientific">Paenibacillus nanensis</name>
    <dbReference type="NCBI Taxonomy" id="393251"/>
    <lineage>
        <taxon>Bacteria</taxon>
        <taxon>Bacillati</taxon>
        <taxon>Bacillota</taxon>
        <taxon>Bacilli</taxon>
        <taxon>Bacillales</taxon>
        <taxon>Paenibacillaceae</taxon>
        <taxon>Paenibacillus</taxon>
    </lineage>
</organism>
<feature type="signal peptide" evidence="7">
    <location>
        <begin position="1"/>
        <end position="20"/>
    </location>
</feature>
<feature type="compositionally biased region" description="Low complexity" evidence="6">
    <location>
        <begin position="27"/>
        <end position="36"/>
    </location>
</feature>
<evidence type="ECO:0000256" key="6">
    <source>
        <dbReference type="SAM" id="MobiDB-lite"/>
    </source>
</evidence>
<dbReference type="EMBL" id="QXQA01000018">
    <property type="protein sequence ID" value="RIX49424.1"/>
    <property type="molecule type" value="Genomic_DNA"/>
</dbReference>
<dbReference type="PANTHER" id="PTHR43649">
    <property type="entry name" value="ARABINOSE-BINDING PROTEIN-RELATED"/>
    <property type="match status" value="1"/>
</dbReference>
<protein>
    <submittedName>
        <fullName evidence="8">Extracellular solute-binding protein</fullName>
    </submittedName>
</protein>
<accession>A0A3A1UUE0</accession>
<evidence type="ECO:0000256" key="4">
    <source>
        <dbReference type="ARBA" id="ARBA00023139"/>
    </source>
</evidence>
<keyword evidence="1" id="KW-1003">Cell membrane</keyword>
<dbReference type="Gene3D" id="3.40.190.10">
    <property type="entry name" value="Periplasmic binding protein-like II"/>
    <property type="match status" value="2"/>
</dbReference>
<name>A0A3A1UUE0_9BACL</name>
<gene>
    <name evidence="8" type="ORF">D3P08_22520</name>
</gene>
<feature type="chain" id="PRO_5038729210" evidence="7">
    <location>
        <begin position="21"/>
        <end position="535"/>
    </location>
</feature>
<keyword evidence="2 7" id="KW-0732">Signal</keyword>
<evidence type="ECO:0000313" key="9">
    <source>
        <dbReference type="Proteomes" id="UP000266482"/>
    </source>
</evidence>
<dbReference type="Proteomes" id="UP000266482">
    <property type="component" value="Unassembled WGS sequence"/>
</dbReference>
<reference evidence="8 9" key="1">
    <citation type="submission" date="2018-09" db="EMBL/GenBank/DDBJ databases">
        <title>Paenibacillus aracenensis nov. sp. isolated from a cave in southern Spain.</title>
        <authorList>
            <person name="Jurado V."/>
            <person name="Gutierrez-Patricio S."/>
            <person name="Gonzalez-Pimentel J.L."/>
            <person name="Miller A.Z."/>
            <person name="Laiz L."/>
            <person name="Saiz-Jimenez C."/>
        </authorList>
    </citation>
    <scope>NUCLEOTIDE SEQUENCE [LARGE SCALE GENOMIC DNA]</scope>
    <source>
        <strain evidence="8 9">DSM 22867</strain>
    </source>
</reference>
<evidence type="ECO:0000313" key="8">
    <source>
        <dbReference type="EMBL" id="RIX49424.1"/>
    </source>
</evidence>
<evidence type="ECO:0000256" key="5">
    <source>
        <dbReference type="ARBA" id="ARBA00023288"/>
    </source>
</evidence>
<evidence type="ECO:0000256" key="2">
    <source>
        <dbReference type="ARBA" id="ARBA00022729"/>
    </source>
</evidence>
<feature type="region of interest" description="Disordered" evidence="6">
    <location>
        <begin position="27"/>
        <end position="49"/>
    </location>
</feature>
<evidence type="ECO:0000256" key="1">
    <source>
        <dbReference type="ARBA" id="ARBA00022475"/>
    </source>
</evidence>
<dbReference type="InterPro" id="IPR050490">
    <property type="entry name" value="Bact_solute-bd_prot1"/>
</dbReference>
<dbReference type="InterPro" id="IPR006059">
    <property type="entry name" value="SBP"/>
</dbReference>
<dbReference type="SUPFAM" id="SSF53850">
    <property type="entry name" value="Periplasmic binding protein-like II"/>
    <property type="match status" value="1"/>
</dbReference>
<dbReference type="PROSITE" id="PS51257">
    <property type="entry name" value="PROKAR_LIPOPROTEIN"/>
    <property type="match status" value="1"/>
</dbReference>
<evidence type="ECO:0000256" key="7">
    <source>
        <dbReference type="SAM" id="SignalP"/>
    </source>
</evidence>
<keyword evidence="3" id="KW-0472">Membrane</keyword>
<dbReference type="OrthoDB" id="9787283at2"/>